<comment type="similarity">
    <text evidence="1">Belongs to the aspartate/glutamate racemases family.</text>
</comment>
<dbReference type="PANTHER" id="PTHR21198:SF7">
    <property type="entry name" value="ASPARTATE-GLUTAMATE RACEMASE FAMILY"/>
    <property type="match status" value="1"/>
</dbReference>
<evidence type="ECO:0000313" key="3">
    <source>
        <dbReference type="EMBL" id="AZR73915.1"/>
    </source>
</evidence>
<reference evidence="3 4" key="1">
    <citation type="submission" date="2016-07" db="EMBL/GenBank/DDBJ databases">
        <title>Genome and transcriptome analysis of iron-reducing fermentative bacteria Anoxybacter fermentans.</title>
        <authorList>
            <person name="Zeng X."/>
            <person name="Shao Z."/>
        </authorList>
    </citation>
    <scope>NUCLEOTIDE SEQUENCE [LARGE SCALE GENOMIC DNA]</scope>
    <source>
        <strain evidence="3 4">DY22613</strain>
    </source>
</reference>
<gene>
    <name evidence="3" type="ORF">BBF96_11245</name>
</gene>
<dbReference type="PANTHER" id="PTHR21198">
    <property type="entry name" value="GLUTAMATE RACEMASE"/>
    <property type="match status" value="1"/>
</dbReference>
<protein>
    <recommendedName>
        <fullName evidence="5">Aspartate racemase</fullName>
    </recommendedName>
</protein>
<dbReference type="InterPro" id="IPR015942">
    <property type="entry name" value="Asp/Glu/hydantoin_racemase"/>
</dbReference>
<dbReference type="InterPro" id="IPR004380">
    <property type="entry name" value="Asp_race"/>
</dbReference>
<keyword evidence="4" id="KW-1185">Reference proteome</keyword>
<name>A0A3Q9HRF4_9FIRM</name>
<dbReference type="GO" id="GO:0047661">
    <property type="term" value="F:amino-acid racemase activity"/>
    <property type="evidence" value="ECO:0007669"/>
    <property type="project" value="InterPro"/>
</dbReference>
<dbReference type="PROSITE" id="PS00924">
    <property type="entry name" value="ASP_GLU_RACEMASE_2"/>
    <property type="match status" value="1"/>
</dbReference>
<proteinExistence type="inferred from homology"/>
<dbReference type="RefSeq" id="WP_127017265.1">
    <property type="nucleotide sequence ID" value="NZ_CP016379.1"/>
</dbReference>
<dbReference type="OrthoDB" id="9803739at2"/>
<keyword evidence="2" id="KW-0413">Isomerase</keyword>
<dbReference type="InterPro" id="IPR033134">
    <property type="entry name" value="Asp/Glu_racemase_AS_2"/>
</dbReference>
<evidence type="ECO:0000313" key="4">
    <source>
        <dbReference type="Proteomes" id="UP000267250"/>
    </source>
</evidence>
<evidence type="ECO:0000256" key="2">
    <source>
        <dbReference type="ARBA" id="ARBA00023235"/>
    </source>
</evidence>
<dbReference type="Pfam" id="PF01177">
    <property type="entry name" value="Asp_Glu_race"/>
    <property type="match status" value="1"/>
</dbReference>
<dbReference type="AlphaFoldDB" id="A0A3Q9HRF4"/>
<accession>A0A3Q9HRF4</accession>
<evidence type="ECO:0000256" key="1">
    <source>
        <dbReference type="ARBA" id="ARBA00007847"/>
    </source>
</evidence>
<evidence type="ECO:0008006" key="5">
    <source>
        <dbReference type="Google" id="ProtNLM"/>
    </source>
</evidence>
<dbReference type="Proteomes" id="UP000267250">
    <property type="component" value="Chromosome"/>
</dbReference>
<dbReference type="InterPro" id="IPR001920">
    <property type="entry name" value="Asp/Glu_race"/>
</dbReference>
<dbReference type="KEGG" id="aft:BBF96_11245"/>
<dbReference type="Gene3D" id="3.40.50.1860">
    <property type="match status" value="2"/>
</dbReference>
<dbReference type="NCBIfam" id="TIGR00035">
    <property type="entry name" value="asp_race"/>
    <property type="match status" value="1"/>
</dbReference>
<organism evidence="3 4">
    <name type="scientific">Anoxybacter fermentans</name>
    <dbReference type="NCBI Taxonomy" id="1323375"/>
    <lineage>
        <taxon>Bacteria</taxon>
        <taxon>Bacillati</taxon>
        <taxon>Bacillota</taxon>
        <taxon>Clostridia</taxon>
        <taxon>Halanaerobiales</taxon>
        <taxon>Anoxybacter</taxon>
    </lineage>
</organism>
<dbReference type="SUPFAM" id="SSF53681">
    <property type="entry name" value="Aspartate/glutamate racemase"/>
    <property type="match status" value="2"/>
</dbReference>
<sequence length="225" mass="24972">MGRIIGILGGMGPQATVDLMQWIIKLSKVEREADYPRVLVDNNPAIPDRTEAILYGGENPVPVLRSMLKGLVEAGAEIIGMPCNTVHYFIDEIREGFEVEIVDMLAETAAEVRQRKFQTVGLLGTTGTLKTGIYEKYLTDVEVVLPTSEEMELLMEMIYSVKRGEIVPQERLNHIITKMNQRKKLDGVILGCTELPLIAKDQSLEPVLINPTAILAQKLVELSQG</sequence>
<dbReference type="EMBL" id="CP016379">
    <property type="protein sequence ID" value="AZR73915.1"/>
    <property type="molecule type" value="Genomic_DNA"/>
</dbReference>